<keyword evidence="1 4" id="KW-0489">Methyltransferase</keyword>
<gene>
    <name evidence="4" type="ORF">G3I66_29050</name>
</gene>
<keyword evidence="2 4" id="KW-0808">Transferase</keyword>
<evidence type="ECO:0000313" key="4">
    <source>
        <dbReference type="EMBL" id="NEC37192.1"/>
    </source>
</evidence>
<dbReference type="PANTHER" id="PTHR43861:SF1">
    <property type="entry name" value="TRANS-ACONITATE 2-METHYLTRANSFERASE"/>
    <property type="match status" value="1"/>
</dbReference>
<dbReference type="InterPro" id="IPR041698">
    <property type="entry name" value="Methyltransf_25"/>
</dbReference>
<dbReference type="Proteomes" id="UP000475666">
    <property type="component" value="Unassembled WGS sequence"/>
</dbReference>
<dbReference type="InterPro" id="IPR029063">
    <property type="entry name" value="SAM-dependent_MTases_sf"/>
</dbReference>
<protein>
    <submittedName>
        <fullName evidence="4">Methyltransferase domain-containing protein</fullName>
    </submittedName>
</protein>
<evidence type="ECO:0000256" key="1">
    <source>
        <dbReference type="ARBA" id="ARBA00022603"/>
    </source>
</evidence>
<dbReference type="Pfam" id="PF13649">
    <property type="entry name" value="Methyltransf_25"/>
    <property type="match status" value="1"/>
</dbReference>
<dbReference type="GO" id="GO:0008168">
    <property type="term" value="F:methyltransferase activity"/>
    <property type="evidence" value="ECO:0007669"/>
    <property type="project" value="UniProtKB-KW"/>
</dbReference>
<reference evidence="4 5" key="1">
    <citation type="submission" date="2020-01" db="EMBL/GenBank/DDBJ databases">
        <title>Insect and environment-associated Actinomycetes.</title>
        <authorList>
            <person name="Currrie C."/>
            <person name="Chevrette M."/>
            <person name="Carlson C."/>
            <person name="Stubbendieck R."/>
            <person name="Wendt-Pienkowski E."/>
        </authorList>
    </citation>
    <scope>NUCLEOTIDE SEQUENCE [LARGE SCALE GENOMIC DNA]</scope>
    <source>
        <strain evidence="4 5">SID7739</strain>
    </source>
</reference>
<accession>A0A6G3TKQ0</accession>
<dbReference type="RefSeq" id="WP_164278233.1">
    <property type="nucleotide sequence ID" value="NZ_JAAGMQ010000856.1"/>
</dbReference>
<name>A0A6G3TKQ0_9ACTN</name>
<sequence>MPGHRLTAPKGPTVVTDDQEHPRAAAAFDALGVEYEKAFAASKTHRRSLEWLLARLAPGSRVLDVGSGTGRPTAETLAGAGHEVLGVDISPVMVELAARQVPAATFRCADIRDVPLADESFDAVCVYFSLLQLDRAEQKDLVRRLVRLLKPGGHLVLATVPLDVEGVDATFMGQPVRVTSFPAQELTALAEEAGLEVLAQEASMFTPAHPDARPEPHLFLHCRRPGQPRMG</sequence>
<organism evidence="4 5">
    <name type="scientific">Streptomyces rubrogriseus</name>
    <dbReference type="NCBI Taxonomy" id="194673"/>
    <lineage>
        <taxon>Bacteria</taxon>
        <taxon>Bacillati</taxon>
        <taxon>Actinomycetota</taxon>
        <taxon>Actinomycetes</taxon>
        <taxon>Kitasatosporales</taxon>
        <taxon>Streptomycetaceae</taxon>
        <taxon>Streptomyces</taxon>
        <taxon>Streptomyces violaceoruber group</taxon>
    </lineage>
</organism>
<dbReference type="CDD" id="cd02440">
    <property type="entry name" value="AdoMet_MTases"/>
    <property type="match status" value="1"/>
</dbReference>
<comment type="caution">
    <text evidence="4">The sequence shown here is derived from an EMBL/GenBank/DDBJ whole genome shotgun (WGS) entry which is preliminary data.</text>
</comment>
<dbReference type="AlphaFoldDB" id="A0A6G3TKQ0"/>
<evidence type="ECO:0000256" key="2">
    <source>
        <dbReference type="ARBA" id="ARBA00022679"/>
    </source>
</evidence>
<dbReference type="EMBL" id="JAAGMQ010000856">
    <property type="protein sequence ID" value="NEC37192.1"/>
    <property type="molecule type" value="Genomic_DNA"/>
</dbReference>
<dbReference type="PANTHER" id="PTHR43861">
    <property type="entry name" value="TRANS-ACONITATE 2-METHYLTRANSFERASE-RELATED"/>
    <property type="match status" value="1"/>
</dbReference>
<evidence type="ECO:0000313" key="5">
    <source>
        <dbReference type="Proteomes" id="UP000475666"/>
    </source>
</evidence>
<dbReference type="SUPFAM" id="SSF53335">
    <property type="entry name" value="S-adenosyl-L-methionine-dependent methyltransferases"/>
    <property type="match status" value="1"/>
</dbReference>
<dbReference type="GO" id="GO:0017000">
    <property type="term" value="P:antibiotic biosynthetic process"/>
    <property type="evidence" value="ECO:0007669"/>
    <property type="project" value="UniProtKB-ARBA"/>
</dbReference>
<evidence type="ECO:0000259" key="3">
    <source>
        <dbReference type="Pfam" id="PF13649"/>
    </source>
</evidence>
<dbReference type="Gene3D" id="3.40.50.150">
    <property type="entry name" value="Vaccinia Virus protein VP39"/>
    <property type="match status" value="1"/>
</dbReference>
<feature type="domain" description="Methyltransferase" evidence="3">
    <location>
        <begin position="62"/>
        <end position="153"/>
    </location>
</feature>
<proteinExistence type="predicted"/>
<dbReference type="GO" id="GO:0032259">
    <property type="term" value="P:methylation"/>
    <property type="evidence" value="ECO:0007669"/>
    <property type="project" value="UniProtKB-KW"/>
</dbReference>